<feature type="signal peptide" evidence="1">
    <location>
        <begin position="1"/>
        <end position="26"/>
    </location>
</feature>
<feature type="chain" id="PRO_5025676173" evidence="1">
    <location>
        <begin position="27"/>
        <end position="319"/>
    </location>
</feature>
<dbReference type="Proteomes" id="UP000799766">
    <property type="component" value="Unassembled WGS sequence"/>
</dbReference>
<dbReference type="Gene3D" id="3.40.390.10">
    <property type="entry name" value="Collagenase (Catalytic Domain)"/>
    <property type="match status" value="1"/>
</dbReference>
<reference evidence="2" key="1">
    <citation type="journal article" date="2020" name="Stud. Mycol.">
        <title>101 Dothideomycetes genomes: a test case for predicting lifestyles and emergence of pathogens.</title>
        <authorList>
            <person name="Haridas S."/>
            <person name="Albert R."/>
            <person name="Binder M."/>
            <person name="Bloem J."/>
            <person name="Labutti K."/>
            <person name="Salamov A."/>
            <person name="Andreopoulos B."/>
            <person name="Baker S."/>
            <person name="Barry K."/>
            <person name="Bills G."/>
            <person name="Bluhm B."/>
            <person name="Cannon C."/>
            <person name="Castanera R."/>
            <person name="Culley D."/>
            <person name="Daum C."/>
            <person name="Ezra D."/>
            <person name="Gonzalez J."/>
            <person name="Henrissat B."/>
            <person name="Kuo A."/>
            <person name="Liang C."/>
            <person name="Lipzen A."/>
            <person name="Lutzoni F."/>
            <person name="Magnuson J."/>
            <person name="Mondo S."/>
            <person name="Nolan M."/>
            <person name="Ohm R."/>
            <person name="Pangilinan J."/>
            <person name="Park H.-J."/>
            <person name="Ramirez L."/>
            <person name="Alfaro M."/>
            <person name="Sun H."/>
            <person name="Tritt A."/>
            <person name="Yoshinaga Y."/>
            <person name="Zwiers L.-H."/>
            <person name="Turgeon B."/>
            <person name="Goodwin S."/>
            <person name="Spatafora J."/>
            <person name="Crous P."/>
            <person name="Grigoriev I."/>
        </authorList>
    </citation>
    <scope>NUCLEOTIDE SEQUENCE</scope>
    <source>
        <strain evidence="2">ATCC 16933</strain>
    </source>
</reference>
<protein>
    <submittedName>
        <fullName evidence="2">Uncharacterized protein</fullName>
    </submittedName>
</protein>
<evidence type="ECO:0000313" key="3">
    <source>
        <dbReference type="Proteomes" id="UP000799766"/>
    </source>
</evidence>
<keyword evidence="3" id="KW-1185">Reference proteome</keyword>
<accession>A0A6A6P4V7</accession>
<name>A0A6A6P4V7_9PEZI</name>
<organism evidence="2 3">
    <name type="scientific">Lineolata rhizophorae</name>
    <dbReference type="NCBI Taxonomy" id="578093"/>
    <lineage>
        <taxon>Eukaryota</taxon>
        <taxon>Fungi</taxon>
        <taxon>Dikarya</taxon>
        <taxon>Ascomycota</taxon>
        <taxon>Pezizomycotina</taxon>
        <taxon>Dothideomycetes</taxon>
        <taxon>Dothideomycetes incertae sedis</taxon>
        <taxon>Lineolatales</taxon>
        <taxon>Lineolataceae</taxon>
        <taxon>Lineolata</taxon>
    </lineage>
</organism>
<keyword evidence="1" id="KW-0732">Signal</keyword>
<evidence type="ECO:0000313" key="2">
    <source>
        <dbReference type="EMBL" id="KAF2458827.1"/>
    </source>
</evidence>
<evidence type="ECO:0000256" key="1">
    <source>
        <dbReference type="SAM" id="SignalP"/>
    </source>
</evidence>
<dbReference type="GO" id="GO:0008237">
    <property type="term" value="F:metallopeptidase activity"/>
    <property type="evidence" value="ECO:0007669"/>
    <property type="project" value="InterPro"/>
</dbReference>
<proteinExistence type="predicted"/>
<dbReference type="InterPro" id="IPR024079">
    <property type="entry name" value="MetalloPept_cat_dom_sf"/>
</dbReference>
<gene>
    <name evidence="2" type="ORF">BDY21DRAFT_341433</name>
</gene>
<sequence>MPLFKLVLFSLLLAVLLLQVPVLTHARPHIIHFPLNDAHLGADTTWHKRNDPSAGGALPYSTPSNAVSARTENRSDTTIVVNAINLRGFNACSAEQQRYISDAFNDAAKLAGRIAVMRIDWNGRNEIDWFGNVFERPEDQAKIRRAYEAFARYNAAWTSPNPRRWHINVRCEPDACKYAQRISFADDFRLMVFCPEFFRLKRVDSEIRRTSGLTDPPHASFNMDWYQLNTATDVFQAFTRVKITHNDSNSTSMEGLGANLVGIVMAGSTPNGIQLGWNIGADSPLGARLLARGESLQNLTIKNAPSLAYYALGKFLGST</sequence>
<dbReference type="AlphaFoldDB" id="A0A6A6P4V7"/>
<dbReference type="EMBL" id="MU001677">
    <property type="protein sequence ID" value="KAF2458827.1"/>
    <property type="molecule type" value="Genomic_DNA"/>
</dbReference>